<evidence type="ECO:0000313" key="1">
    <source>
        <dbReference type="EMBL" id="SVA23088.1"/>
    </source>
</evidence>
<reference evidence="1" key="1">
    <citation type="submission" date="2018-05" db="EMBL/GenBank/DDBJ databases">
        <authorList>
            <person name="Lanie J.A."/>
            <person name="Ng W.-L."/>
            <person name="Kazmierczak K.M."/>
            <person name="Andrzejewski T.M."/>
            <person name="Davidsen T.M."/>
            <person name="Wayne K.J."/>
            <person name="Tettelin H."/>
            <person name="Glass J.I."/>
            <person name="Rusch D."/>
            <person name="Podicherti R."/>
            <person name="Tsui H.-C.T."/>
            <person name="Winkler M.E."/>
        </authorList>
    </citation>
    <scope>NUCLEOTIDE SEQUENCE</scope>
</reference>
<dbReference type="EMBL" id="UINC01005713">
    <property type="protein sequence ID" value="SVA23088.1"/>
    <property type="molecule type" value="Genomic_DNA"/>
</dbReference>
<dbReference type="AlphaFoldDB" id="A0A381U696"/>
<gene>
    <name evidence="1" type="ORF">METZ01_LOCUS75942</name>
</gene>
<accession>A0A381U696</accession>
<name>A0A381U696_9ZZZZ</name>
<protein>
    <submittedName>
        <fullName evidence="1">Uncharacterized protein</fullName>
    </submittedName>
</protein>
<organism evidence="1">
    <name type="scientific">marine metagenome</name>
    <dbReference type="NCBI Taxonomy" id="408172"/>
    <lineage>
        <taxon>unclassified sequences</taxon>
        <taxon>metagenomes</taxon>
        <taxon>ecological metagenomes</taxon>
    </lineage>
</organism>
<proteinExistence type="predicted"/>
<sequence>MGNYNGPGQGLPEPTAAAQTPMQYYEYPSTIGKGTTENWIAFEATGFKSQRPTFEVALYIPGDALSTSYKSEYESVSLGGLGAMTDKAVQAMQNTGGAPGGFSVDNLTTMLSAQASATGSEAGKIGLLKAGERANLLVEGTKTVMERSQGAVLNPYIVAAYKGPSDMRTHDFTFQMLPAEVGESEACVKIVNVFKKAMLPSHGGGDSQTAPSMLFGYPDTFEINYYINGDPLPKSGSNPMFNIGKSVLTGCDLDFTTESVPLFFDNTQFPVSISMKLSFMELEVMYRERIDQGA</sequence>